<sequence length="223" mass="25910">MRSLSQRQRQRRQTGFTLLELLFAMLLMTVLLLISWQAISQARKASENIVRLNEQEEEVRTAQNYLRQTIMEAMNHAIDAGSRRQRQVFIGETTRLNFVAPLPNRFGSLGPLSQELRLLPTQEGQEAEAGRRLQLTLRTAPPEPPPSIQAPPWEEQRDLLHGIETLAFRYLGWSEYGEPDAWRNDWPWPDRLPMAVRISVTFTDGRRWPVLTIPLRHSEAGYW</sequence>
<feature type="transmembrane region" description="Helical" evidence="2">
    <location>
        <begin position="21"/>
        <end position="39"/>
    </location>
</feature>
<organism evidence="3 4">
    <name type="scientific">Litchfieldella anticariensis (strain DSM 16096 / CECT 5854 / CIP 108499 / LMG 22089 / FP35)</name>
    <name type="common">Halomonas anticariensis</name>
    <dbReference type="NCBI Taxonomy" id="1121939"/>
    <lineage>
        <taxon>Bacteria</taxon>
        <taxon>Pseudomonadati</taxon>
        <taxon>Pseudomonadota</taxon>
        <taxon>Gammaproteobacteria</taxon>
        <taxon>Oceanospirillales</taxon>
        <taxon>Halomonadaceae</taxon>
        <taxon>Litchfieldella</taxon>
    </lineage>
</organism>
<dbReference type="InterPro" id="IPR045584">
    <property type="entry name" value="Pilin-like"/>
</dbReference>
<dbReference type="Pfam" id="PF07963">
    <property type="entry name" value="N_methyl"/>
    <property type="match status" value="1"/>
</dbReference>
<dbReference type="InterPro" id="IPR012902">
    <property type="entry name" value="N_methyl_site"/>
</dbReference>
<feature type="coiled-coil region" evidence="1">
    <location>
        <begin position="42"/>
        <end position="72"/>
    </location>
</feature>
<evidence type="ECO:0000313" key="3">
    <source>
        <dbReference type="EMBL" id="EPC00171.1"/>
    </source>
</evidence>
<dbReference type="eggNOG" id="COG2165">
    <property type="taxonomic scope" value="Bacteria"/>
</dbReference>
<keyword evidence="4" id="KW-1185">Reference proteome</keyword>
<dbReference type="PATRIC" id="fig|1121939.11.peg.4446"/>
<keyword evidence="2" id="KW-0472">Membrane</keyword>
<dbReference type="RefSeq" id="WP_016418945.1">
    <property type="nucleotide sequence ID" value="NZ_KE332395.1"/>
</dbReference>
<dbReference type="SUPFAM" id="SSF54523">
    <property type="entry name" value="Pili subunits"/>
    <property type="match status" value="1"/>
</dbReference>
<comment type="caution">
    <text evidence="3">The sequence shown here is derived from an EMBL/GenBank/DDBJ whole genome shotgun (WGS) entry which is preliminary data.</text>
</comment>
<dbReference type="PROSITE" id="PS00409">
    <property type="entry name" value="PROKAR_NTER_METHYL"/>
    <property type="match status" value="1"/>
</dbReference>
<dbReference type="OrthoDB" id="5801210at2"/>
<dbReference type="AlphaFoldDB" id="S2L5Y0"/>
<proteinExistence type="predicted"/>
<accession>S2L5Y0</accession>
<gene>
    <name evidence="3" type="ORF">L861_14675</name>
</gene>
<keyword evidence="1" id="KW-0175">Coiled coil</keyword>
<evidence type="ECO:0000256" key="2">
    <source>
        <dbReference type="SAM" id="Phobius"/>
    </source>
</evidence>
<keyword evidence="2" id="KW-0812">Transmembrane</keyword>
<evidence type="ECO:0000313" key="4">
    <source>
        <dbReference type="Proteomes" id="UP000014463"/>
    </source>
</evidence>
<evidence type="ECO:0008006" key="5">
    <source>
        <dbReference type="Google" id="ProtNLM"/>
    </source>
</evidence>
<dbReference type="EMBL" id="ASTJ01000043">
    <property type="protein sequence ID" value="EPC00171.1"/>
    <property type="molecule type" value="Genomic_DNA"/>
</dbReference>
<keyword evidence="2" id="KW-1133">Transmembrane helix</keyword>
<name>S2L5Y0_LITA3</name>
<dbReference type="STRING" id="1121939.L861_14675"/>
<protein>
    <recommendedName>
        <fullName evidence="5">Type II secretion system protein J</fullName>
    </recommendedName>
</protein>
<dbReference type="NCBIfam" id="TIGR02532">
    <property type="entry name" value="IV_pilin_GFxxxE"/>
    <property type="match status" value="1"/>
</dbReference>
<evidence type="ECO:0000256" key="1">
    <source>
        <dbReference type="SAM" id="Coils"/>
    </source>
</evidence>
<dbReference type="Proteomes" id="UP000014463">
    <property type="component" value="Unassembled WGS sequence"/>
</dbReference>
<reference evidence="3 4" key="1">
    <citation type="journal article" date="2013" name="Genome Announc.">
        <title>Draft genome sequence of the moderately halophilic gammaproteobacterium Halomonas anticariensis FP35.</title>
        <authorList>
            <person name="Tahrioui A."/>
            <person name="Quesada E."/>
            <person name="Llamas I."/>
        </authorList>
    </citation>
    <scope>NUCLEOTIDE SEQUENCE [LARGE SCALE GENOMIC DNA]</scope>
    <source>
        <strain evidence="4">DSM 16096 / CECT 5854 / LMG 22089 / FP35</strain>
    </source>
</reference>